<dbReference type="GO" id="GO:0098719">
    <property type="term" value="P:sodium ion import across plasma membrane"/>
    <property type="evidence" value="ECO:0007669"/>
    <property type="project" value="TreeGrafter"/>
</dbReference>
<evidence type="ECO:0000256" key="4">
    <source>
        <dbReference type="ARBA" id="ARBA00022449"/>
    </source>
</evidence>
<dbReference type="OrthoDB" id="9774146at2"/>
<evidence type="ECO:0000256" key="2">
    <source>
        <dbReference type="ARBA" id="ARBA00007367"/>
    </source>
</evidence>
<feature type="transmembrane region" description="Helical" evidence="12">
    <location>
        <begin position="170"/>
        <end position="189"/>
    </location>
</feature>
<proteinExistence type="inferred from homology"/>
<dbReference type="Proteomes" id="UP000252707">
    <property type="component" value="Unassembled WGS sequence"/>
</dbReference>
<evidence type="ECO:0000256" key="3">
    <source>
        <dbReference type="ARBA" id="ARBA00022448"/>
    </source>
</evidence>
<evidence type="ECO:0000256" key="10">
    <source>
        <dbReference type="ARBA" id="ARBA00023136"/>
    </source>
</evidence>
<dbReference type="GO" id="GO:0005886">
    <property type="term" value="C:plasma membrane"/>
    <property type="evidence" value="ECO:0007669"/>
    <property type="project" value="UniProtKB-SubCell"/>
</dbReference>
<evidence type="ECO:0000256" key="9">
    <source>
        <dbReference type="ARBA" id="ARBA00023065"/>
    </source>
</evidence>
<evidence type="ECO:0000256" key="5">
    <source>
        <dbReference type="ARBA" id="ARBA00022475"/>
    </source>
</evidence>
<feature type="transmembrane region" description="Helical" evidence="12">
    <location>
        <begin position="351"/>
        <end position="372"/>
    </location>
</feature>
<evidence type="ECO:0000256" key="11">
    <source>
        <dbReference type="ARBA" id="ARBA00023201"/>
    </source>
</evidence>
<keyword evidence="10 12" id="KW-0472">Membrane</keyword>
<feature type="transmembrane region" description="Helical" evidence="12">
    <location>
        <begin position="286"/>
        <end position="309"/>
    </location>
</feature>
<keyword evidence="3" id="KW-0813">Transport</keyword>
<dbReference type="Pfam" id="PF00999">
    <property type="entry name" value="Na_H_Exchanger"/>
    <property type="match status" value="1"/>
</dbReference>
<keyword evidence="5" id="KW-1003">Cell membrane</keyword>
<keyword evidence="8" id="KW-0915">Sodium</keyword>
<feature type="transmembrane region" description="Helical" evidence="12">
    <location>
        <begin position="315"/>
        <end position="339"/>
    </location>
</feature>
<comment type="subcellular location">
    <subcellularLocation>
        <location evidence="1">Cell membrane</location>
        <topology evidence="1">Multi-pass membrane protein</topology>
    </subcellularLocation>
</comment>
<dbReference type="PANTHER" id="PTHR10110">
    <property type="entry name" value="SODIUM/HYDROGEN EXCHANGER"/>
    <property type="match status" value="1"/>
</dbReference>
<evidence type="ECO:0000313" key="15">
    <source>
        <dbReference type="Proteomes" id="UP000252707"/>
    </source>
</evidence>
<accession>A0A369CHK0</accession>
<evidence type="ECO:0000313" key="14">
    <source>
        <dbReference type="EMBL" id="RCX33041.1"/>
    </source>
</evidence>
<keyword evidence="15" id="KW-1185">Reference proteome</keyword>
<keyword evidence="7 12" id="KW-1133">Transmembrane helix</keyword>
<feature type="transmembrane region" description="Helical" evidence="12">
    <location>
        <begin position="195"/>
        <end position="218"/>
    </location>
</feature>
<evidence type="ECO:0000259" key="13">
    <source>
        <dbReference type="Pfam" id="PF00999"/>
    </source>
</evidence>
<feature type="transmembrane region" description="Helical" evidence="12">
    <location>
        <begin position="254"/>
        <end position="274"/>
    </location>
</feature>
<keyword evidence="4" id="KW-0050">Antiport</keyword>
<comment type="similarity">
    <text evidence="2">Belongs to the monovalent cation:proton antiporter 1 (CPA1) transporter (TC 2.A.36) family.</text>
</comment>
<dbReference type="InterPro" id="IPR018422">
    <property type="entry name" value="Cation/H_exchanger_CPA1"/>
</dbReference>
<gene>
    <name evidence="14" type="ORF">DFQ59_101340</name>
</gene>
<evidence type="ECO:0000256" key="1">
    <source>
        <dbReference type="ARBA" id="ARBA00004651"/>
    </source>
</evidence>
<dbReference type="EMBL" id="QPJY01000001">
    <property type="protein sequence ID" value="RCX33041.1"/>
    <property type="molecule type" value="Genomic_DNA"/>
</dbReference>
<organism evidence="14 15">
    <name type="scientific">Thioalbus denitrificans</name>
    <dbReference type="NCBI Taxonomy" id="547122"/>
    <lineage>
        <taxon>Bacteria</taxon>
        <taxon>Pseudomonadati</taxon>
        <taxon>Pseudomonadota</taxon>
        <taxon>Gammaproteobacteria</taxon>
        <taxon>Chromatiales</taxon>
        <taxon>Ectothiorhodospiraceae</taxon>
        <taxon>Thioalbus</taxon>
    </lineage>
</organism>
<feature type="transmembrane region" description="Helical" evidence="12">
    <location>
        <begin position="98"/>
        <end position="122"/>
    </location>
</feature>
<dbReference type="InterPro" id="IPR006153">
    <property type="entry name" value="Cation/H_exchanger_TM"/>
</dbReference>
<reference evidence="14 15" key="1">
    <citation type="submission" date="2018-07" db="EMBL/GenBank/DDBJ databases">
        <title>Genomic Encyclopedia of Type Strains, Phase IV (KMG-IV): sequencing the most valuable type-strain genomes for metagenomic binning, comparative biology and taxonomic classification.</title>
        <authorList>
            <person name="Goeker M."/>
        </authorList>
    </citation>
    <scope>NUCLEOTIDE SEQUENCE [LARGE SCALE GENOMIC DNA]</scope>
    <source>
        <strain evidence="14 15">DSM 26407</strain>
    </source>
</reference>
<dbReference type="GO" id="GO:0051453">
    <property type="term" value="P:regulation of intracellular pH"/>
    <property type="evidence" value="ECO:0007669"/>
    <property type="project" value="TreeGrafter"/>
</dbReference>
<keyword evidence="11" id="KW-0739">Sodium transport</keyword>
<keyword evidence="6 12" id="KW-0812">Transmembrane</keyword>
<sequence>MLDIVALVITLTALFSYLNYRYVGLPTTIGVMVIALALSLAMLGAHHLGWVYPERLAREVLGRIDFEEVLLQGMLSFLLFAGALHVNLDDLARQKWVIIVLATAGVVTSTFLVGGLAWWLFGVLGLDLPLIWCLLFGALISPTDPIAVLGLLKTAGVPRTLETKITGESLFNDGIAVVVFLVLLGIAAGGHEVSAGGVALLLAEEALGGILFGLAIGYAAYSLLRRVDDYRVEVLITLALVMGGYALASEIHVSGPLAMVVAGLLIGNHGRLFGMSDHTREHLDTFWELIDEVLNATLFVLIGLELIVLNLRGEYLVAGLAAIPAVLLARLVSVGLPIGLMRGARTFSPNVVRVMTWGGLRGGISVAMALALPPGAVRDALLTITYVVVVFSIVVQGLTIEWVAKTGTGGGAPGA</sequence>
<name>A0A369CHK0_9GAMM</name>
<evidence type="ECO:0000256" key="8">
    <source>
        <dbReference type="ARBA" id="ARBA00023053"/>
    </source>
</evidence>
<evidence type="ECO:0000256" key="7">
    <source>
        <dbReference type="ARBA" id="ARBA00022989"/>
    </source>
</evidence>
<evidence type="ECO:0000256" key="12">
    <source>
        <dbReference type="SAM" id="Phobius"/>
    </source>
</evidence>
<dbReference type="Gene3D" id="6.10.140.1330">
    <property type="match status" value="1"/>
</dbReference>
<feature type="transmembrane region" description="Helical" evidence="12">
    <location>
        <begin position="69"/>
        <end position="86"/>
    </location>
</feature>
<feature type="transmembrane region" description="Helical" evidence="12">
    <location>
        <begin position="384"/>
        <end position="404"/>
    </location>
</feature>
<dbReference type="GO" id="GO:0015386">
    <property type="term" value="F:potassium:proton antiporter activity"/>
    <property type="evidence" value="ECO:0007669"/>
    <property type="project" value="TreeGrafter"/>
</dbReference>
<protein>
    <submittedName>
        <fullName evidence="14">Sodium/proton antiporter (CPA1 family)</fullName>
    </submittedName>
</protein>
<feature type="transmembrane region" description="Helical" evidence="12">
    <location>
        <begin position="29"/>
        <end position="49"/>
    </location>
</feature>
<dbReference type="AlphaFoldDB" id="A0A369CHK0"/>
<dbReference type="PANTHER" id="PTHR10110:SF195">
    <property type="entry name" value="NA(+)_H(+) ANTIPORTER NHAS2"/>
    <property type="match status" value="1"/>
</dbReference>
<feature type="domain" description="Cation/H+ exchanger transmembrane" evidence="13">
    <location>
        <begin position="11"/>
        <end position="405"/>
    </location>
</feature>
<evidence type="ECO:0000256" key="6">
    <source>
        <dbReference type="ARBA" id="ARBA00022692"/>
    </source>
</evidence>
<keyword evidence="9" id="KW-0406">Ion transport</keyword>
<dbReference type="RefSeq" id="WP_114277924.1">
    <property type="nucleotide sequence ID" value="NZ_QPJY01000001.1"/>
</dbReference>
<comment type="caution">
    <text evidence="14">The sequence shown here is derived from an EMBL/GenBank/DDBJ whole genome shotgun (WGS) entry which is preliminary data.</text>
</comment>
<feature type="transmembrane region" description="Helical" evidence="12">
    <location>
        <begin position="128"/>
        <end position="149"/>
    </location>
</feature>
<feature type="transmembrane region" description="Helical" evidence="12">
    <location>
        <begin position="6"/>
        <end position="22"/>
    </location>
</feature>
<dbReference type="GO" id="GO:0015385">
    <property type="term" value="F:sodium:proton antiporter activity"/>
    <property type="evidence" value="ECO:0007669"/>
    <property type="project" value="InterPro"/>
</dbReference>